<dbReference type="RefSeq" id="WP_310225220.1">
    <property type="nucleotide sequence ID" value="NZ_JAVDWV010000011.1"/>
</dbReference>
<keyword evidence="2" id="KW-1185">Reference proteome</keyword>
<reference evidence="1 2" key="1">
    <citation type="submission" date="2023-07" db="EMBL/GenBank/DDBJ databases">
        <title>Sorghum-associated microbial communities from plants grown in Nebraska, USA.</title>
        <authorList>
            <person name="Schachtman D."/>
        </authorList>
    </citation>
    <scope>NUCLEOTIDE SEQUENCE [LARGE SCALE GENOMIC DNA]</scope>
    <source>
        <strain evidence="1 2">4256</strain>
    </source>
</reference>
<dbReference type="Gene3D" id="1.10.30.50">
    <property type="match status" value="1"/>
</dbReference>
<sequence length="302" mass="34006">MIKVDRPAPPPSLDMTDEMSAASLELKVILDHLAEHGTLPEEKKFNVYSSPPVKARLKEIFRGKCAYCEIYATASFDGDVEHYRPKGGVTDADDVAFAHPGYWWLAMAWDNLVLSCQHCNQSRKQLIHQPGLDEAAIAQELLENRLRTTGKKNRFPVRNNKWVVAHDTDLADEDPLLIDPTVDQPEDLLEWEFERSISTVKARNGNPKAAETIDILGLNRRGLTEARVSVLNAFRQKRRTILNRLNRIADTANTSDEVAQALRDIVLEDLEDFNANCTPDSQFAGMARAFRLKLVAEVQGML</sequence>
<comment type="caution">
    <text evidence="1">The sequence shown here is derived from an EMBL/GenBank/DDBJ whole genome shotgun (WGS) entry which is preliminary data.</text>
</comment>
<dbReference type="InterPro" id="IPR003615">
    <property type="entry name" value="HNH_nuc"/>
</dbReference>
<organism evidence="1 2">
    <name type="scientific">Sphingobium xenophagum</name>
    <dbReference type="NCBI Taxonomy" id="121428"/>
    <lineage>
        <taxon>Bacteria</taxon>
        <taxon>Pseudomonadati</taxon>
        <taxon>Pseudomonadota</taxon>
        <taxon>Alphaproteobacteria</taxon>
        <taxon>Sphingomonadales</taxon>
        <taxon>Sphingomonadaceae</taxon>
        <taxon>Sphingobium</taxon>
    </lineage>
</organism>
<evidence type="ECO:0000313" key="1">
    <source>
        <dbReference type="EMBL" id="MDR7155690.1"/>
    </source>
</evidence>
<accession>A0ABU1X279</accession>
<name>A0ABU1X279_SPHXE</name>
<dbReference type="EMBL" id="JAVDWV010000011">
    <property type="protein sequence ID" value="MDR7155690.1"/>
    <property type="molecule type" value="Genomic_DNA"/>
</dbReference>
<evidence type="ECO:0000313" key="2">
    <source>
        <dbReference type="Proteomes" id="UP001267638"/>
    </source>
</evidence>
<protein>
    <submittedName>
        <fullName evidence="1">Uncharacterized protein (TIGR02646 family)</fullName>
    </submittedName>
</protein>
<proteinExistence type="predicted"/>
<dbReference type="Proteomes" id="UP001267638">
    <property type="component" value="Unassembled WGS sequence"/>
</dbReference>
<dbReference type="CDD" id="cd00085">
    <property type="entry name" value="HNHc"/>
    <property type="match status" value="1"/>
</dbReference>
<gene>
    <name evidence="1" type="ORF">J2W40_002526</name>
</gene>